<evidence type="ECO:0000259" key="5">
    <source>
        <dbReference type="PROSITE" id="PS51379"/>
    </source>
</evidence>
<keyword evidence="4" id="KW-0411">Iron-sulfur</keyword>
<evidence type="ECO:0000256" key="4">
    <source>
        <dbReference type="ARBA" id="ARBA00023014"/>
    </source>
</evidence>
<evidence type="ECO:0000256" key="1">
    <source>
        <dbReference type="ARBA" id="ARBA00022485"/>
    </source>
</evidence>
<keyword evidence="3" id="KW-0408">Iron</keyword>
<dbReference type="InterPro" id="IPR017896">
    <property type="entry name" value="4Fe4S_Fe-S-bd"/>
</dbReference>
<feature type="domain" description="4Fe-4S ferredoxin-type" evidence="5">
    <location>
        <begin position="125"/>
        <end position="154"/>
    </location>
</feature>
<dbReference type="Pfam" id="PF12838">
    <property type="entry name" value="Fer4_7"/>
    <property type="match status" value="1"/>
</dbReference>
<dbReference type="GO" id="GO:0051539">
    <property type="term" value="F:4 iron, 4 sulfur cluster binding"/>
    <property type="evidence" value="ECO:0007669"/>
    <property type="project" value="UniProtKB-KW"/>
</dbReference>
<dbReference type="PANTHER" id="PTHR24960:SF79">
    <property type="entry name" value="PHOTOSYSTEM I IRON-SULFUR CENTER"/>
    <property type="match status" value="1"/>
</dbReference>
<keyword evidence="2" id="KW-0479">Metal-binding</keyword>
<dbReference type="InterPro" id="IPR017900">
    <property type="entry name" value="4Fe4S_Fe_S_CS"/>
</dbReference>
<dbReference type="InterPro" id="IPR050157">
    <property type="entry name" value="PSI_iron-sulfur_center"/>
</dbReference>
<dbReference type="PANTHER" id="PTHR24960">
    <property type="entry name" value="PHOTOSYSTEM I IRON-SULFUR CENTER-RELATED"/>
    <property type="match status" value="1"/>
</dbReference>
<evidence type="ECO:0000313" key="6">
    <source>
        <dbReference type="EMBL" id="MPM46108.1"/>
    </source>
</evidence>
<reference evidence="6" key="1">
    <citation type="submission" date="2019-08" db="EMBL/GenBank/DDBJ databases">
        <authorList>
            <person name="Kucharzyk K."/>
            <person name="Murdoch R.W."/>
            <person name="Higgins S."/>
            <person name="Loffler F."/>
        </authorList>
    </citation>
    <scope>NUCLEOTIDE SEQUENCE</scope>
</reference>
<dbReference type="PROSITE" id="PS51379">
    <property type="entry name" value="4FE4S_FER_2"/>
    <property type="match status" value="2"/>
</dbReference>
<dbReference type="SUPFAM" id="SSF54862">
    <property type="entry name" value="4Fe-4S ferredoxins"/>
    <property type="match status" value="1"/>
</dbReference>
<evidence type="ECO:0000256" key="3">
    <source>
        <dbReference type="ARBA" id="ARBA00023004"/>
    </source>
</evidence>
<proteinExistence type="predicted"/>
<dbReference type="PROSITE" id="PS00198">
    <property type="entry name" value="4FE4S_FER_1"/>
    <property type="match status" value="2"/>
</dbReference>
<sequence length="176" mass="19913">MIANGVGWFTEYAKKNDITVHYANSLLMVDNYLPIFDIEEQKKKQKNIEENLSVLIKDVSENKEHIHKGSVLDSILTCGIQHITKLIPDYNSPKKFSINDECNSCGTCIKVCPRNNISINKEQLNSKPVYGDTCEFCLSCINLCPQKAIKLKSEKNPDSRFKNENVTIKEIIGSNS</sequence>
<dbReference type="GO" id="GO:0046872">
    <property type="term" value="F:metal ion binding"/>
    <property type="evidence" value="ECO:0007669"/>
    <property type="project" value="UniProtKB-KW"/>
</dbReference>
<dbReference type="Gene3D" id="3.30.70.20">
    <property type="match status" value="1"/>
</dbReference>
<keyword evidence="1" id="KW-0004">4Fe-4S</keyword>
<name>A0A645A068_9ZZZZ</name>
<dbReference type="EMBL" id="VSSQ01011144">
    <property type="protein sequence ID" value="MPM46108.1"/>
    <property type="molecule type" value="Genomic_DNA"/>
</dbReference>
<feature type="domain" description="4Fe-4S ferredoxin-type" evidence="5">
    <location>
        <begin position="94"/>
        <end position="122"/>
    </location>
</feature>
<dbReference type="NCBIfam" id="NF038196">
    <property type="entry name" value="ferrodoxin_EFR1"/>
    <property type="match status" value="1"/>
</dbReference>
<evidence type="ECO:0000256" key="2">
    <source>
        <dbReference type="ARBA" id="ARBA00022723"/>
    </source>
</evidence>
<dbReference type="AlphaFoldDB" id="A0A645A068"/>
<comment type="caution">
    <text evidence="6">The sequence shown here is derived from an EMBL/GenBank/DDBJ whole genome shotgun (WGS) entry which is preliminary data.</text>
</comment>
<dbReference type="InterPro" id="IPR047964">
    <property type="entry name" value="EFR1-like"/>
</dbReference>
<gene>
    <name evidence="6" type="primary">rsxB_79</name>
    <name evidence="6" type="ORF">SDC9_92806</name>
</gene>
<accession>A0A645A068</accession>
<protein>
    <submittedName>
        <fullName evidence="6">Electron transport complex subunit RsxB</fullName>
    </submittedName>
</protein>
<organism evidence="6">
    <name type="scientific">bioreactor metagenome</name>
    <dbReference type="NCBI Taxonomy" id="1076179"/>
    <lineage>
        <taxon>unclassified sequences</taxon>
        <taxon>metagenomes</taxon>
        <taxon>ecological metagenomes</taxon>
    </lineage>
</organism>